<comment type="pathway">
    <text evidence="2 7">Glycan metabolism; L-arabinan degradation.</text>
</comment>
<dbReference type="InterPro" id="IPR006710">
    <property type="entry name" value="Glyco_hydro_43"/>
</dbReference>
<dbReference type="PIRSF" id="PIRSF026534">
    <property type="entry name" value="Endo_alpha-L-arabinosidase"/>
    <property type="match status" value="1"/>
</dbReference>
<dbReference type="EMBL" id="JAVFHQ010000068">
    <property type="protein sequence ID" value="KAK4540373.1"/>
    <property type="molecule type" value="Genomic_DNA"/>
</dbReference>
<evidence type="ECO:0000256" key="8">
    <source>
        <dbReference type="PIRSR" id="PIRSR606710-1"/>
    </source>
</evidence>
<organism evidence="11 12">
    <name type="scientific">Oleoguttula mirabilis</name>
    <dbReference type="NCBI Taxonomy" id="1507867"/>
    <lineage>
        <taxon>Eukaryota</taxon>
        <taxon>Fungi</taxon>
        <taxon>Dikarya</taxon>
        <taxon>Ascomycota</taxon>
        <taxon>Pezizomycotina</taxon>
        <taxon>Dothideomycetes</taxon>
        <taxon>Dothideomycetidae</taxon>
        <taxon>Mycosphaerellales</taxon>
        <taxon>Teratosphaeriaceae</taxon>
        <taxon>Oleoguttula</taxon>
    </lineage>
</organism>
<accession>A0AAV9J6N8</accession>
<evidence type="ECO:0000256" key="3">
    <source>
        <dbReference type="ARBA" id="ARBA00009865"/>
    </source>
</evidence>
<dbReference type="Pfam" id="PF04616">
    <property type="entry name" value="Glyco_hydro_43"/>
    <property type="match status" value="1"/>
</dbReference>
<evidence type="ECO:0000256" key="5">
    <source>
        <dbReference type="ARBA" id="ARBA00022801"/>
    </source>
</evidence>
<feature type="signal peptide" evidence="10">
    <location>
        <begin position="1"/>
        <end position="16"/>
    </location>
</feature>
<dbReference type="Proteomes" id="UP001324427">
    <property type="component" value="Unassembled WGS sequence"/>
</dbReference>
<evidence type="ECO:0000256" key="10">
    <source>
        <dbReference type="SAM" id="SignalP"/>
    </source>
</evidence>
<dbReference type="InterPro" id="IPR023296">
    <property type="entry name" value="Glyco_hydro_beta-prop_sf"/>
</dbReference>
<proteinExistence type="inferred from homology"/>
<dbReference type="InterPro" id="IPR050727">
    <property type="entry name" value="GH43_arabinanases"/>
</dbReference>
<evidence type="ECO:0000256" key="2">
    <source>
        <dbReference type="ARBA" id="ARBA00004834"/>
    </source>
</evidence>
<comment type="caution">
    <text evidence="11">The sequence shown here is derived from an EMBL/GenBank/DDBJ whole genome shotgun (WGS) entry which is preliminary data.</text>
</comment>
<keyword evidence="6 7" id="KW-0326">Glycosidase</keyword>
<evidence type="ECO:0000256" key="9">
    <source>
        <dbReference type="PIRSR" id="PIRSR606710-2"/>
    </source>
</evidence>
<feature type="chain" id="PRO_5043843982" description="Arabinan endo-1,5-alpha-L-arabinosidase" evidence="10">
    <location>
        <begin position="17"/>
        <end position="323"/>
    </location>
</feature>
<dbReference type="PANTHER" id="PTHR43301">
    <property type="entry name" value="ARABINAN ENDO-1,5-ALPHA-L-ARABINOSIDASE"/>
    <property type="match status" value="1"/>
</dbReference>
<dbReference type="CDD" id="cd18831">
    <property type="entry name" value="GH43_AnAbnA-like"/>
    <property type="match status" value="1"/>
</dbReference>
<comment type="catalytic activity">
    <reaction evidence="1 7">
        <text>Endohydrolysis of (1-&gt;5)-alpha-arabinofuranosidic linkages in (1-&gt;5)-arabinans.</text>
        <dbReference type="EC" id="3.2.1.99"/>
    </reaction>
</comment>
<dbReference type="PANTHER" id="PTHR43301:SF3">
    <property type="entry name" value="ARABINAN ENDO-1,5-ALPHA-L-ARABINOSIDASE A-RELATED"/>
    <property type="match status" value="1"/>
</dbReference>
<evidence type="ECO:0000256" key="6">
    <source>
        <dbReference type="ARBA" id="ARBA00023295"/>
    </source>
</evidence>
<protein>
    <recommendedName>
        <fullName evidence="4 7">Arabinan endo-1,5-alpha-L-arabinosidase</fullName>
        <ecNumber evidence="4 7">3.2.1.99</ecNumber>
    </recommendedName>
</protein>
<name>A0AAV9J6N8_9PEZI</name>
<comment type="similarity">
    <text evidence="3 7">Belongs to the glycosyl hydrolase 43 family.</text>
</comment>
<feature type="active site" description="Proton acceptor" evidence="8">
    <location>
        <position position="32"/>
    </location>
</feature>
<evidence type="ECO:0000256" key="4">
    <source>
        <dbReference type="ARBA" id="ARBA00012586"/>
    </source>
</evidence>
<keyword evidence="10" id="KW-0732">Signal</keyword>
<dbReference type="EC" id="3.2.1.99" evidence="4 7"/>
<gene>
    <name evidence="11" type="ORF">LTR36_009230</name>
</gene>
<keyword evidence="12" id="KW-1185">Reference proteome</keyword>
<feature type="site" description="Important for catalytic activity, responsible for pKa modulation of the active site Glu and correct orientation of both the proton donor and substrate" evidence="9">
    <location>
        <position position="147"/>
    </location>
</feature>
<keyword evidence="5 7" id="KW-0378">Hydrolase</keyword>
<dbReference type="InterPro" id="IPR016840">
    <property type="entry name" value="Glyco_hydro_43_endo_a_Ara-ase"/>
</dbReference>
<dbReference type="GO" id="GO:0046558">
    <property type="term" value="F:arabinan endo-1,5-alpha-L-arabinosidase activity"/>
    <property type="evidence" value="ECO:0007669"/>
    <property type="project" value="UniProtKB-EC"/>
</dbReference>
<dbReference type="SUPFAM" id="SSF75005">
    <property type="entry name" value="Arabinanase/levansucrase/invertase"/>
    <property type="match status" value="1"/>
</dbReference>
<evidence type="ECO:0000256" key="1">
    <source>
        <dbReference type="ARBA" id="ARBA00000375"/>
    </source>
</evidence>
<sequence length="323" mass="34521">MATWLLLLALAAYATAFSNPLACSGTCTDTHDPSLIRRSSDGTYYRFATGGGIDIYSSPSLTGPWTLQGEVLPNGSGIDSPGSDDAWAPDVHYIDSTYYLYYAVSTFGTQESAIGVATSATMAPGTWTDHGSTGVESVTGDDYNAIDPNLIVVDGTNYFTFGSFWADIFQTTLASDALAWSGGAPHNLELNATAPQPSEGSYVYQYGAYFYLFFSSGSCCGYDTDRPAPGDEYKIMVCRSEEVTGGYVCPYQLPDQFYAQTGGTLVLGSHGVVYGPGGQGVYDDPTYGPVLYYHYVDTTIGYADADKLLGINQIDFSSGWPVV</sequence>
<evidence type="ECO:0000313" key="12">
    <source>
        <dbReference type="Proteomes" id="UP001324427"/>
    </source>
</evidence>
<reference evidence="11 12" key="1">
    <citation type="submission" date="2021-11" db="EMBL/GenBank/DDBJ databases">
        <title>Black yeast isolated from Biological Soil Crust.</title>
        <authorList>
            <person name="Kurbessoian T."/>
        </authorList>
    </citation>
    <scope>NUCLEOTIDE SEQUENCE [LARGE SCALE GENOMIC DNA]</scope>
    <source>
        <strain evidence="11 12">CCFEE 5522</strain>
    </source>
</reference>
<dbReference type="AlphaFoldDB" id="A0AAV9J6N8"/>
<feature type="active site" description="Proton donor" evidence="8">
    <location>
        <position position="199"/>
    </location>
</feature>
<evidence type="ECO:0000313" key="11">
    <source>
        <dbReference type="EMBL" id="KAK4540373.1"/>
    </source>
</evidence>
<evidence type="ECO:0000256" key="7">
    <source>
        <dbReference type="PIRNR" id="PIRNR026534"/>
    </source>
</evidence>
<dbReference type="Gene3D" id="2.115.10.20">
    <property type="entry name" value="Glycosyl hydrolase domain, family 43"/>
    <property type="match status" value="1"/>
</dbReference>
<dbReference type="GO" id="GO:0005975">
    <property type="term" value="P:carbohydrate metabolic process"/>
    <property type="evidence" value="ECO:0007669"/>
    <property type="project" value="InterPro"/>
</dbReference>